<proteinExistence type="predicted"/>
<gene>
    <name evidence="4" type="primary">mexB_1</name>
    <name evidence="4" type="ORF">NCTC9183_06902</name>
</gene>
<dbReference type="Gene3D" id="3.30.2090.10">
    <property type="entry name" value="Multidrug efflux transporter AcrB TolC docking domain, DN and DC subdomains"/>
    <property type="match status" value="1"/>
</dbReference>
<dbReference type="SUPFAM" id="SSF82693">
    <property type="entry name" value="Multidrug efflux transporter AcrB pore domain, PN1, PN2, PC1 and PC2 subdomains"/>
    <property type="match status" value="1"/>
</dbReference>
<keyword evidence="2" id="KW-0472">Membrane</keyword>
<dbReference type="Pfam" id="PF00873">
    <property type="entry name" value="ACR_tran"/>
    <property type="match status" value="1"/>
</dbReference>
<dbReference type="GO" id="GO:0005886">
    <property type="term" value="C:plasma membrane"/>
    <property type="evidence" value="ECO:0007669"/>
    <property type="project" value="TreeGrafter"/>
</dbReference>
<dbReference type="EMBL" id="CABDVL010000003">
    <property type="protein sequence ID" value="VTM60282.1"/>
    <property type="molecule type" value="Genomic_DNA"/>
</dbReference>
<evidence type="ECO:0000256" key="1">
    <source>
        <dbReference type="ARBA" id="ARBA00022692"/>
    </source>
</evidence>
<dbReference type="InterPro" id="IPR027463">
    <property type="entry name" value="AcrB_DN_DC_subdom"/>
</dbReference>
<dbReference type="GO" id="GO:0042910">
    <property type="term" value="F:xenobiotic transmembrane transporter activity"/>
    <property type="evidence" value="ECO:0007669"/>
    <property type="project" value="TreeGrafter"/>
</dbReference>
<dbReference type="FunFam" id="3.30.2090.10:FF:000001">
    <property type="entry name" value="Efflux pump membrane transporter"/>
    <property type="match status" value="1"/>
</dbReference>
<dbReference type="Gene3D" id="3.30.70.1430">
    <property type="entry name" value="Multidrug efflux transporter AcrB pore domain"/>
    <property type="match status" value="1"/>
</dbReference>
<evidence type="ECO:0000256" key="3">
    <source>
        <dbReference type="SAM" id="MobiDB-lite"/>
    </source>
</evidence>
<keyword evidence="2" id="KW-1133">Transmembrane helix</keyword>
<keyword evidence="1" id="KW-0812">Transmembrane</keyword>
<dbReference type="Gene3D" id="3.30.70.1320">
    <property type="entry name" value="Multidrug efflux transporter AcrB pore domain like"/>
    <property type="match status" value="1"/>
</dbReference>
<dbReference type="AlphaFoldDB" id="A0A4P0YIK9"/>
<evidence type="ECO:0000313" key="4">
    <source>
        <dbReference type="EMBL" id="VTM60282.1"/>
    </source>
</evidence>
<dbReference type="PANTHER" id="PTHR32063:SF32">
    <property type="entry name" value="AMINOGLYCOSIDE EFFLUX PUMP-RELATED"/>
    <property type="match status" value="1"/>
</dbReference>
<dbReference type="InterPro" id="IPR001036">
    <property type="entry name" value="Acrflvin-R"/>
</dbReference>
<feature type="region of interest" description="Disordered" evidence="3">
    <location>
        <begin position="1"/>
        <end position="21"/>
    </location>
</feature>
<accession>A0A4P0YIK9</accession>
<protein>
    <submittedName>
        <fullName evidence="4">RND efflux system, inner membrane transporter CmeB</fullName>
    </submittedName>
</protein>
<dbReference type="SUPFAM" id="SSF82714">
    <property type="entry name" value="Multidrug efflux transporter AcrB TolC docking domain, DN and DC subdomains"/>
    <property type="match status" value="1"/>
</dbReference>
<sequence length="201" mass="21769">MQVQNKVQQAESRLPSEVQQSGVTVEKSQSSFLLILAVYDKTNRATSSDISDWLVSNMQDPLARVEGVGSLQVFGAEYAMRVWMDPTKLASYSLMPSDVQSAIEAQNVQVSAGKIGALPSSNAQQLTATVRAQSRLQTPDQFKAIIVKSQADGSVVRLSDVARVEMGSEDYTATANLNGHPAAGIAVMMAPAPTRWTPRRW</sequence>
<dbReference type="Proteomes" id="UP000507695">
    <property type="component" value="Unassembled WGS sequence"/>
</dbReference>
<evidence type="ECO:0000256" key="2">
    <source>
        <dbReference type="ARBA" id="ARBA00022989"/>
    </source>
</evidence>
<reference evidence="4" key="1">
    <citation type="submission" date="2019-04" db="EMBL/GenBank/DDBJ databases">
        <authorList>
            <consortium name="Pathogen Informatics"/>
        </authorList>
    </citation>
    <scope>NUCLEOTIDE SEQUENCE</scope>
    <source>
        <strain evidence="4">NCTC9183</strain>
    </source>
</reference>
<name>A0A4P0YIK9_KLEPN</name>
<organism evidence="4">
    <name type="scientific">Klebsiella pneumoniae</name>
    <dbReference type="NCBI Taxonomy" id="573"/>
    <lineage>
        <taxon>Bacteria</taxon>
        <taxon>Pseudomonadati</taxon>
        <taxon>Pseudomonadota</taxon>
        <taxon>Gammaproteobacteria</taxon>
        <taxon>Enterobacterales</taxon>
        <taxon>Enterobacteriaceae</taxon>
        <taxon>Klebsiella/Raoultella group</taxon>
        <taxon>Klebsiella</taxon>
        <taxon>Klebsiella pneumoniae complex</taxon>
    </lineage>
</organism>
<dbReference type="PANTHER" id="PTHR32063">
    <property type="match status" value="1"/>
</dbReference>